<keyword evidence="4" id="KW-1185">Reference proteome</keyword>
<feature type="region of interest" description="Disordered" evidence="1">
    <location>
        <begin position="122"/>
        <end position="141"/>
    </location>
</feature>
<dbReference type="RefSeq" id="WP_345000757.1">
    <property type="nucleotide sequence ID" value="NZ_BAABFR010000122.1"/>
</dbReference>
<keyword evidence="2" id="KW-0732">Signal</keyword>
<comment type="caution">
    <text evidence="3">The sequence shown here is derived from an EMBL/GenBank/DDBJ whole genome shotgun (WGS) entry which is preliminary data.</text>
</comment>
<dbReference type="Proteomes" id="UP001500635">
    <property type="component" value="Unassembled WGS sequence"/>
</dbReference>
<evidence type="ECO:0008006" key="5">
    <source>
        <dbReference type="Google" id="ProtNLM"/>
    </source>
</evidence>
<reference evidence="4" key="1">
    <citation type="journal article" date="2019" name="Int. J. Syst. Evol. Microbiol.">
        <title>The Global Catalogue of Microorganisms (GCM) 10K type strain sequencing project: providing services to taxonomists for standard genome sequencing and annotation.</title>
        <authorList>
            <consortium name="The Broad Institute Genomics Platform"/>
            <consortium name="The Broad Institute Genome Sequencing Center for Infectious Disease"/>
            <person name="Wu L."/>
            <person name="Ma J."/>
        </authorList>
    </citation>
    <scope>NUCLEOTIDE SEQUENCE [LARGE SCALE GENOMIC DNA]</scope>
    <source>
        <strain evidence="4">JCM 17688</strain>
    </source>
</reference>
<feature type="chain" id="PRO_5045241685" description="Fibronectin type-III domain-containing protein" evidence="2">
    <location>
        <begin position="29"/>
        <end position="176"/>
    </location>
</feature>
<evidence type="ECO:0000313" key="3">
    <source>
        <dbReference type="EMBL" id="GAA4404431.1"/>
    </source>
</evidence>
<proteinExistence type="predicted"/>
<dbReference type="EMBL" id="BAABFR010000122">
    <property type="protein sequence ID" value="GAA4404431.1"/>
    <property type="molecule type" value="Genomic_DNA"/>
</dbReference>
<evidence type="ECO:0000313" key="4">
    <source>
        <dbReference type="Proteomes" id="UP001500635"/>
    </source>
</evidence>
<evidence type="ECO:0000256" key="2">
    <source>
        <dbReference type="SAM" id="SignalP"/>
    </source>
</evidence>
<feature type="signal peptide" evidence="2">
    <location>
        <begin position="1"/>
        <end position="28"/>
    </location>
</feature>
<gene>
    <name evidence="3" type="ORF">GCM10023147_46910</name>
</gene>
<organism evidence="3 4">
    <name type="scientific">Tsukamurella soli</name>
    <dbReference type="NCBI Taxonomy" id="644556"/>
    <lineage>
        <taxon>Bacteria</taxon>
        <taxon>Bacillati</taxon>
        <taxon>Actinomycetota</taxon>
        <taxon>Actinomycetes</taxon>
        <taxon>Mycobacteriales</taxon>
        <taxon>Tsukamurellaceae</taxon>
        <taxon>Tsukamurella</taxon>
    </lineage>
</organism>
<accession>A0ABP8KDH0</accession>
<sequence length="176" mass="17861">MIATFSSRVLITGIAVGIAGCATPLAQAQAAPRPHTPPPSARVCVSEQDGEPFLGPVTLTTNQGLFAPRFTLNTGGNGCVTFGDLRPGTSYQATVDQTIGTCTPAVLATPSTPGKAAVLGTDGTPEIPATQGTPGTPGRPMVPGEQLVGTSGWRTAPAHGVVDLGRLVLAERQYIC</sequence>
<name>A0ABP8KDH0_9ACTN</name>
<protein>
    <recommendedName>
        <fullName evidence="5">Fibronectin type-III domain-containing protein</fullName>
    </recommendedName>
</protein>
<evidence type="ECO:0000256" key="1">
    <source>
        <dbReference type="SAM" id="MobiDB-lite"/>
    </source>
</evidence>